<evidence type="ECO:0000256" key="6">
    <source>
        <dbReference type="ARBA" id="ARBA00022989"/>
    </source>
</evidence>
<dbReference type="GeneID" id="60682139"/>
<evidence type="ECO:0000256" key="13">
    <source>
        <dbReference type="SAM" id="Phobius"/>
    </source>
</evidence>
<feature type="domain" description="CDP-alcohol phosphatidyltransferase C-terminal" evidence="14">
    <location>
        <begin position="236"/>
        <end position="271"/>
    </location>
</feature>
<dbReference type="InterPro" id="IPR012616">
    <property type="entry name" value="CDP-OH_P_trans_C"/>
</dbReference>
<keyword evidence="10" id="KW-1208">Phospholipid metabolism</keyword>
<accession>A0A109D061</accession>
<dbReference type="GO" id="GO:0016020">
    <property type="term" value="C:membrane"/>
    <property type="evidence" value="ECO:0007669"/>
    <property type="project" value="UniProtKB-SubCell"/>
</dbReference>
<dbReference type="RefSeq" id="WP_060715894.1">
    <property type="nucleotide sequence ID" value="NZ_AP023268.1"/>
</dbReference>
<dbReference type="GO" id="GO:0016780">
    <property type="term" value="F:phosphotransferase activity, for other substituted phosphate groups"/>
    <property type="evidence" value="ECO:0007669"/>
    <property type="project" value="InterPro"/>
</dbReference>
<dbReference type="Proteomes" id="UP000440716">
    <property type="component" value="Unassembled WGS sequence"/>
</dbReference>
<keyword evidence="6 13" id="KW-1133">Transmembrane helix</keyword>
<evidence type="ECO:0000256" key="11">
    <source>
        <dbReference type="RuleBase" id="RU003750"/>
    </source>
</evidence>
<feature type="region of interest" description="Disordered" evidence="12">
    <location>
        <begin position="1"/>
        <end position="37"/>
    </location>
</feature>
<gene>
    <name evidence="15" type="ORF">DXT89_02470</name>
    <name evidence="16" type="ORF">GOZ88_19120</name>
</gene>
<evidence type="ECO:0000256" key="2">
    <source>
        <dbReference type="ARBA" id="ARBA00010441"/>
    </source>
</evidence>
<evidence type="ECO:0000256" key="7">
    <source>
        <dbReference type="ARBA" id="ARBA00023098"/>
    </source>
</evidence>
<dbReference type="PANTHER" id="PTHR14269:SF61">
    <property type="entry name" value="CDP-DIACYLGLYCEROL--SERINE O-PHOSPHATIDYLTRANSFERASE"/>
    <property type="match status" value="1"/>
</dbReference>
<evidence type="ECO:0000256" key="3">
    <source>
        <dbReference type="ARBA" id="ARBA00022516"/>
    </source>
</evidence>
<keyword evidence="3" id="KW-0444">Lipid biosynthesis</keyword>
<evidence type="ECO:0000313" key="15">
    <source>
        <dbReference type="EMBL" id="KAA3532229.1"/>
    </source>
</evidence>
<dbReference type="EMBL" id="WPHU01000008">
    <property type="protein sequence ID" value="MVA58220.1"/>
    <property type="molecule type" value="Genomic_DNA"/>
</dbReference>
<dbReference type="OrthoDB" id="9777147at2"/>
<dbReference type="Pfam" id="PF08009">
    <property type="entry name" value="CDP-OH_P_tran_2"/>
    <property type="match status" value="1"/>
</dbReference>
<dbReference type="InterPro" id="IPR000462">
    <property type="entry name" value="CDP-OH_P_trans"/>
</dbReference>
<reference evidence="15 17" key="1">
    <citation type="submission" date="2018-08" db="EMBL/GenBank/DDBJ databases">
        <title>Genome sequencing of Agrobacterium vitis strain ICMP 10754.</title>
        <authorList>
            <person name="Visnovsky S.B."/>
            <person name="Pitman A.R."/>
        </authorList>
    </citation>
    <scope>NUCLEOTIDE SEQUENCE [LARGE SCALE GENOMIC DNA]</scope>
    <source>
        <strain evidence="15 17">ICMP 10754</strain>
    </source>
</reference>
<dbReference type="Pfam" id="PF01066">
    <property type="entry name" value="CDP-OH_P_transf"/>
    <property type="match status" value="1"/>
</dbReference>
<dbReference type="GO" id="GO:0008654">
    <property type="term" value="P:phospholipid biosynthetic process"/>
    <property type="evidence" value="ECO:0007669"/>
    <property type="project" value="UniProtKB-KW"/>
</dbReference>
<keyword evidence="8 13" id="KW-0472">Membrane</keyword>
<protein>
    <submittedName>
        <fullName evidence="16">CDP-diacylglycerol--serine O-phosphatidyltransferase</fullName>
    </submittedName>
    <submittedName>
        <fullName evidence="15">Phosphatidylcholine/phosphatidylserine synthase</fullName>
    </submittedName>
</protein>
<dbReference type="Gene3D" id="1.20.120.1760">
    <property type="match status" value="1"/>
</dbReference>
<evidence type="ECO:0000313" key="17">
    <source>
        <dbReference type="Proteomes" id="UP000436911"/>
    </source>
</evidence>
<proteinExistence type="inferred from homology"/>
<keyword evidence="4 11" id="KW-0808">Transferase</keyword>
<dbReference type="InterPro" id="IPR048254">
    <property type="entry name" value="CDP_ALCOHOL_P_TRANSF_CS"/>
</dbReference>
<organism evidence="15 17">
    <name type="scientific">Agrobacterium vitis</name>
    <name type="common">Rhizobium vitis</name>
    <dbReference type="NCBI Taxonomy" id="373"/>
    <lineage>
        <taxon>Bacteria</taxon>
        <taxon>Pseudomonadati</taxon>
        <taxon>Pseudomonadota</taxon>
        <taxon>Alphaproteobacteria</taxon>
        <taxon>Hyphomicrobiales</taxon>
        <taxon>Rhizobiaceae</taxon>
        <taxon>Rhizobium/Agrobacterium group</taxon>
        <taxon>Agrobacterium</taxon>
    </lineage>
</organism>
<evidence type="ECO:0000256" key="4">
    <source>
        <dbReference type="ARBA" id="ARBA00022679"/>
    </source>
</evidence>
<dbReference type="InterPro" id="IPR043130">
    <property type="entry name" value="CDP-OH_PTrfase_TM_dom"/>
</dbReference>
<evidence type="ECO:0000256" key="12">
    <source>
        <dbReference type="SAM" id="MobiDB-lite"/>
    </source>
</evidence>
<dbReference type="Proteomes" id="UP000436911">
    <property type="component" value="Unassembled WGS sequence"/>
</dbReference>
<evidence type="ECO:0000256" key="10">
    <source>
        <dbReference type="ARBA" id="ARBA00023264"/>
    </source>
</evidence>
<reference evidence="16 18" key="2">
    <citation type="submission" date="2019-12" db="EMBL/GenBank/DDBJ databases">
        <title>Whole-genome sequencing of Allorhizobium vitis.</title>
        <authorList>
            <person name="Gan H.M."/>
            <person name="Szegedi E."/>
            <person name="Burr T."/>
            <person name="Savka M.A."/>
        </authorList>
    </citation>
    <scope>NUCLEOTIDE SEQUENCE [LARGE SCALE GENOMIC DNA]</scope>
    <source>
        <strain evidence="16 18">CG415</strain>
    </source>
</reference>
<dbReference type="PROSITE" id="PS00379">
    <property type="entry name" value="CDP_ALCOHOL_P_TRANSF"/>
    <property type="match status" value="1"/>
</dbReference>
<comment type="similarity">
    <text evidence="2 11">Belongs to the CDP-alcohol phosphatidyltransferase class-I family.</text>
</comment>
<feature type="transmembrane region" description="Helical" evidence="13">
    <location>
        <begin position="73"/>
        <end position="91"/>
    </location>
</feature>
<feature type="transmembrane region" description="Helical" evidence="13">
    <location>
        <begin position="236"/>
        <end position="252"/>
    </location>
</feature>
<feature type="transmembrane region" description="Helical" evidence="13">
    <location>
        <begin position="47"/>
        <end position="67"/>
    </location>
</feature>
<comment type="subcellular location">
    <subcellularLocation>
        <location evidence="1">Membrane</location>
        <topology evidence="1">Multi-pass membrane protein</topology>
    </subcellularLocation>
</comment>
<evidence type="ECO:0000259" key="14">
    <source>
        <dbReference type="Pfam" id="PF08009"/>
    </source>
</evidence>
<feature type="transmembrane region" description="Helical" evidence="13">
    <location>
        <begin position="137"/>
        <end position="158"/>
    </location>
</feature>
<evidence type="ECO:0000256" key="1">
    <source>
        <dbReference type="ARBA" id="ARBA00004141"/>
    </source>
</evidence>
<evidence type="ECO:0000256" key="8">
    <source>
        <dbReference type="ARBA" id="ARBA00023136"/>
    </source>
</evidence>
<sequence>MNSDTPQHQAHPSEENEGPSNPADENQAGQQEVNEASRGPRLREIPLRLMIPNLITVLAICAGLTGVRLAFEGRFELAVGMVLVAAFLDGIDGRIARLMKATSKFGAQMDSLADIVNFGVAPGLVLYIYVLDQARSFGWIAALIFAISAGLRLARFNVMDERAIKAPWQNAYFVGVPAPAGALLVMLPIYLGFLGVEATPGFAFASSAYTMLIAFLLISRLPVWSGKSEKKVRRDLVLPLTIAVVLYVALLMSFTWEVLSVTVIVYLLSLPFGARAWKRKYGTLTVMEDHDDHHGAGMDRGL</sequence>
<evidence type="ECO:0000256" key="9">
    <source>
        <dbReference type="ARBA" id="ARBA00023209"/>
    </source>
</evidence>
<evidence type="ECO:0000313" key="16">
    <source>
        <dbReference type="EMBL" id="MVA58220.1"/>
    </source>
</evidence>
<name>A0A109D061_AGRVI</name>
<keyword evidence="7" id="KW-0443">Lipid metabolism</keyword>
<keyword evidence="5 13" id="KW-0812">Transmembrane</keyword>
<keyword evidence="9" id="KW-0594">Phospholipid biosynthesis</keyword>
<dbReference type="AlphaFoldDB" id="A0A109D061"/>
<evidence type="ECO:0000256" key="5">
    <source>
        <dbReference type="ARBA" id="ARBA00022692"/>
    </source>
</evidence>
<feature type="compositionally biased region" description="Polar residues" evidence="12">
    <location>
        <begin position="1"/>
        <end position="10"/>
    </location>
</feature>
<feature type="transmembrane region" description="Helical" evidence="13">
    <location>
        <begin position="170"/>
        <end position="190"/>
    </location>
</feature>
<evidence type="ECO:0000313" key="18">
    <source>
        <dbReference type="Proteomes" id="UP000440716"/>
    </source>
</evidence>
<feature type="transmembrane region" description="Helical" evidence="13">
    <location>
        <begin position="112"/>
        <end position="131"/>
    </location>
</feature>
<feature type="transmembrane region" description="Helical" evidence="13">
    <location>
        <begin position="202"/>
        <end position="224"/>
    </location>
</feature>
<feature type="transmembrane region" description="Helical" evidence="13">
    <location>
        <begin position="258"/>
        <end position="277"/>
    </location>
</feature>
<comment type="caution">
    <text evidence="15">The sequence shown here is derived from an EMBL/GenBank/DDBJ whole genome shotgun (WGS) entry which is preliminary data.</text>
</comment>
<dbReference type="InterPro" id="IPR050324">
    <property type="entry name" value="CDP-alcohol_PTase-I"/>
</dbReference>
<dbReference type="EMBL" id="QUSG01000001">
    <property type="protein sequence ID" value="KAA3532229.1"/>
    <property type="molecule type" value="Genomic_DNA"/>
</dbReference>
<feature type="compositionally biased region" description="Polar residues" evidence="12">
    <location>
        <begin position="23"/>
        <end position="34"/>
    </location>
</feature>
<dbReference type="PANTHER" id="PTHR14269">
    <property type="entry name" value="CDP-DIACYLGLYCEROL--GLYCEROL-3-PHOSPHATE 3-PHOSPHATIDYLTRANSFERASE-RELATED"/>
    <property type="match status" value="1"/>
</dbReference>